<evidence type="ECO:0000313" key="2">
    <source>
        <dbReference type="Proteomes" id="UP000327000"/>
    </source>
</evidence>
<proteinExistence type="predicted"/>
<organism evidence="1 2">
    <name type="scientific">Streptomyces mobaraensis</name>
    <name type="common">Streptoverticillium mobaraense</name>
    <dbReference type="NCBI Taxonomy" id="35621"/>
    <lineage>
        <taxon>Bacteria</taxon>
        <taxon>Bacillati</taxon>
        <taxon>Actinomycetota</taxon>
        <taxon>Actinomycetes</taxon>
        <taxon>Kitasatosporales</taxon>
        <taxon>Streptomycetaceae</taxon>
        <taxon>Streptomyces</taxon>
    </lineage>
</organism>
<protein>
    <submittedName>
        <fullName evidence="1">Uncharacterized protein</fullName>
    </submittedName>
</protein>
<dbReference type="EMBL" id="VOKX01000070">
    <property type="protein sequence ID" value="KAB7839509.1"/>
    <property type="molecule type" value="Genomic_DNA"/>
</dbReference>
<comment type="caution">
    <text evidence="1">The sequence shown here is derived from an EMBL/GenBank/DDBJ whole genome shotgun (WGS) entry which is preliminary data.</text>
</comment>
<evidence type="ECO:0000313" key="1">
    <source>
        <dbReference type="EMBL" id="KAB7839509.1"/>
    </source>
</evidence>
<reference evidence="1 2" key="1">
    <citation type="journal article" date="2019" name="Microb. Cell Fact.">
        <title>Exploring novel herbicidin analogues by transcriptional regulator overexpression and MS/MS molecular networking.</title>
        <authorList>
            <person name="Shi Y."/>
            <person name="Gu R."/>
            <person name="Li Y."/>
            <person name="Wang X."/>
            <person name="Ren W."/>
            <person name="Li X."/>
            <person name="Wang L."/>
            <person name="Xie Y."/>
            <person name="Hong B."/>
        </authorList>
    </citation>
    <scope>NUCLEOTIDE SEQUENCE [LARGE SCALE GENOMIC DNA]</scope>
    <source>
        <strain evidence="1 2">US-43</strain>
    </source>
</reference>
<dbReference type="OrthoDB" id="4317388at2"/>
<name>A0A5N5W5G2_STRMB</name>
<sequence length="78" mass="8677">MADFTFETVTHSVHRWIISAPEPLGAPAEVISKAWASAANAYRETHELASTEPIPGEVLRFHVRDTATVIEYATEERP</sequence>
<dbReference type="Proteomes" id="UP000327000">
    <property type="component" value="Unassembled WGS sequence"/>
</dbReference>
<keyword evidence="2" id="KW-1185">Reference proteome</keyword>
<accession>A0A5N5W5G2</accession>
<dbReference type="AlphaFoldDB" id="A0A5N5W5G2"/>
<gene>
    <name evidence="1" type="ORF">FRZ00_21475</name>
</gene>
<dbReference type="RefSeq" id="WP_152264623.1">
    <property type="nucleotide sequence ID" value="NZ_VOKX01000070.1"/>
</dbReference>